<feature type="non-terminal residue" evidence="1">
    <location>
        <position position="339"/>
    </location>
</feature>
<proteinExistence type="predicted"/>
<sequence>MHAGQYNGAADGQAHQQQQQHYIHPAARQDTGGSSAPLSTQPMQQMSHMRAPLSPLANSGGGASSGIDNGMSMYQRGTSSYQTVNIPGVAELIDDNTSRDLAESGFGHYHHSEAAYANAASASNMYPSTLLPSRQILAQHHHNHPHNHPHHQQLLRQQMEFAPVRLLQSCDSCRRRKIRCSGEKPTCSSCVRYQEVCHYSPLATPKRRAGKRARTGEREASAELMPTTPAAAGTTGAAVMEAPRDVSVAPSQSAPLSADNEQPISREGERGRGGGRDAGVWSSESHRMRKDIEGLSRKFDSLSSKLDRLISVMGKRRRRHGDSAGSSSSSAENTEYSQD</sequence>
<evidence type="ECO:0000313" key="2">
    <source>
        <dbReference type="Proteomes" id="UP001139981"/>
    </source>
</evidence>
<name>A0ACC1LUT7_9FUNG</name>
<evidence type="ECO:0000313" key="1">
    <source>
        <dbReference type="EMBL" id="KAJ2881960.1"/>
    </source>
</evidence>
<keyword evidence="2" id="KW-1185">Reference proteome</keyword>
<organism evidence="1 2">
    <name type="scientific">Coemansia aciculifera</name>
    <dbReference type="NCBI Taxonomy" id="417176"/>
    <lineage>
        <taxon>Eukaryota</taxon>
        <taxon>Fungi</taxon>
        <taxon>Fungi incertae sedis</taxon>
        <taxon>Zoopagomycota</taxon>
        <taxon>Kickxellomycotina</taxon>
        <taxon>Kickxellomycetes</taxon>
        <taxon>Kickxellales</taxon>
        <taxon>Kickxellaceae</taxon>
        <taxon>Coemansia</taxon>
    </lineage>
</organism>
<protein>
    <submittedName>
        <fullName evidence="1">Uncharacterized protein</fullName>
    </submittedName>
</protein>
<reference evidence="1" key="1">
    <citation type="submission" date="2022-07" db="EMBL/GenBank/DDBJ databases">
        <title>Phylogenomic reconstructions and comparative analyses of Kickxellomycotina fungi.</title>
        <authorList>
            <person name="Reynolds N.K."/>
            <person name="Stajich J.E."/>
            <person name="Barry K."/>
            <person name="Grigoriev I.V."/>
            <person name="Crous P."/>
            <person name="Smith M.E."/>
        </authorList>
    </citation>
    <scope>NUCLEOTIDE SEQUENCE</scope>
    <source>
        <strain evidence="1">CBS 190363</strain>
    </source>
</reference>
<accession>A0ACC1LUT7</accession>
<comment type="caution">
    <text evidence="1">The sequence shown here is derived from an EMBL/GenBank/DDBJ whole genome shotgun (WGS) entry which is preliminary data.</text>
</comment>
<dbReference type="EMBL" id="JANBVB010002854">
    <property type="protein sequence ID" value="KAJ2881960.1"/>
    <property type="molecule type" value="Genomic_DNA"/>
</dbReference>
<dbReference type="Proteomes" id="UP001139981">
    <property type="component" value="Unassembled WGS sequence"/>
</dbReference>
<gene>
    <name evidence="1" type="ORF">IWW38_005724</name>
</gene>